<dbReference type="Proteomes" id="UP001302020">
    <property type="component" value="Chromosome"/>
</dbReference>
<protein>
    <recommendedName>
        <fullName evidence="4">Peptidase</fullName>
    </recommendedName>
</protein>
<feature type="region of interest" description="Disordered" evidence="1">
    <location>
        <begin position="1"/>
        <end position="36"/>
    </location>
</feature>
<evidence type="ECO:0008006" key="4">
    <source>
        <dbReference type="Google" id="ProtNLM"/>
    </source>
</evidence>
<sequence>MQNQTSEDTAQAPGAADAATAAATQAAATVETANAAPAGQTESLIAQPVDGAPLAAVPLADQIPEKYRVMKDGVLDLEASTTKLAAAHKSLESKLGSAATSTAPAKPEDYAIKAGEGLGMSEEEMGAFVKDPMTQGFLAKLHAAGASNDVANLVLNGYLEFAPKLIEANAALSVDEARAEVAKLWADEATQQTNFAAAQRAINGYGTKNEALPGSVQRLHAKYGTDPDFIAFAAAIGGEMQEDKQVAPQGLPSAEDVESLQKSEAYWKPEHPDHMRVKAKVADFYARQYGTART</sequence>
<evidence type="ECO:0000313" key="2">
    <source>
        <dbReference type="EMBL" id="WOS40686.1"/>
    </source>
</evidence>
<feature type="compositionally biased region" description="Low complexity" evidence="1">
    <location>
        <begin position="7"/>
        <end position="36"/>
    </location>
</feature>
<proteinExistence type="predicted"/>
<dbReference type="EMBL" id="CP126172">
    <property type="protein sequence ID" value="WOS40686.1"/>
    <property type="molecule type" value="Genomic_DNA"/>
</dbReference>
<evidence type="ECO:0000256" key="1">
    <source>
        <dbReference type="SAM" id="MobiDB-lite"/>
    </source>
</evidence>
<accession>A0ABZ0JLJ5</accession>
<organism evidence="2 3">
    <name type="scientific">Xanthomonas rydalmerensis</name>
    <dbReference type="NCBI Taxonomy" id="3046274"/>
    <lineage>
        <taxon>Bacteria</taxon>
        <taxon>Pseudomonadati</taxon>
        <taxon>Pseudomonadota</taxon>
        <taxon>Gammaproteobacteria</taxon>
        <taxon>Lysobacterales</taxon>
        <taxon>Lysobacteraceae</taxon>
        <taxon>Xanthomonas</taxon>
    </lineage>
</organism>
<reference evidence="2 3" key="1">
    <citation type="submission" date="2023-05" db="EMBL/GenBank/DDBJ databases">
        <title>Xanthomonas rydalmerenesis sp. nov., a novel Xanthomonas species isolated from Fragaria x ananassa.</title>
        <authorList>
            <person name="McKnight D.J.E."/>
            <person name="Wong-Bajracharya J."/>
            <person name="Okoh E.B."/>
            <person name="Snijders F."/>
            <person name="Lidbetter F."/>
            <person name="Webster J."/>
            <person name="Djordjevic S.P."/>
            <person name="Bogema D.R."/>
            <person name="Chapman T.A."/>
        </authorList>
    </citation>
    <scope>NUCLEOTIDE SEQUENCE [LARGE SCALE GENOMIC DNA]</scope>
    <source>
        <strain evidence="2 3">DAR34883</strain>
    </source>
</reference>
<gene>
    <name evidence="2" type="ORF">QN243_20210</name>
</gene>
<dbReference type="RefSeq" id="WP_317844054.1">
    <property type="nucleotide sequence ID" value="NZ_CP126170.1"/>
</dbReference>
<name>A0ABZ0JLJ5_9XANT</name>
<evidence type="ECO:0000313" key="3">
    <source>
        <dbReference type="Proteomes" id="UP001302020"/>
    </source>
</evidence>
<keyword evidence="3" id="KW-1185">Reference proteome</keyword>